<dbReference type="Proteomes" id="UP001054857">
    <property type="component" value="Unassembled WGS sequence"/>
</dbReference>
<dbReference type="Gene3D" id="3.40.190.10">
    <property type="entry name" value="Periplasmic binding protein-like II"/>
    <property type="match status" value="1"/>
</dbReference>
<dbReference type="EMBL" id="BMAR01000009">
    <property type="protein sequence ID" value="GFR45315.1"/>
    <property type="molecule type" value="Genomic_DNA"/>
</dbReference>
<name>A0AAD3DNU0_9CHLO</name>
<comment type="caution">
    <text evidence="1">The sequence shown here is derived from an EMBL/GenBank/DDBJ whole genome shotgun (WGS) entry which is preliminary data.</text>
</comment>
<sequence>MIQSQGRGAEVLAGLMERQTGFQANISYKDIPELTPAILSALLLPSGQPNPAPSLDGFAFDPSAVVDLTALGALAPLEQFVREDPEIEWSDVMPFFRQVATIYDGHLVGVPFTGQVS</sequence>
<dbReference type="AlphaFoldDB" id="A0AAD3DNU0"/>
<gene>
    <name evidence="1" type="ORF">Agub_g6645</name>
</gene>
<organism evidence="1 2">
    <name type="scientific">Astrephomene gubernaculifera</name>
    <dbReference type="NCBI Taxonomy" id="47775"/>
    <lineage>
        <taxon>Eukaryota</taxon>
        <taxon>Viridiplantae</taxon>
        <taxon>Chlorophyta</taxon>
        <taxon>core chlorophytes</taxon>
        <taxon>Chlorophyceae</taxon>
        <taxon>CS clade</taxon>
        <taxon>Chlamydomonadales</taxon>
        <taxon>Astrephomenaceae</taxon>
        <taxon>Astrephomene</taxon>
    </lineage>
</organism>
<keyword evidence="2" id="KW-1185">Reference proteome</keyword>
<proteinExistence type="predicted"/>
<accession>A0AAD3DNU0</accession>
<protein>
    <submittedName>
        <fullName evidence="1">Uncharacterized protein</fullName>
    </submittedName>
</protein>
<evidence type="ECO:0000313" key="2">
    <source>
        <dbReference type="Proteomes" id="UP001054857"/>
    </source>
</evidence>
<evidence type="ECO:0000313" key="1">
    <source>
        <dbReference type="EMBL" id="GFR45315.1"/>
    </source>
</evidence>
<feature type="non-terminal residue" evidence="1">
    <location>
        <position position="117"/>
    </location>
</feature>
<dbReference type="SUPFAM" id="SSF53850">
    <property type="entry name" value="Periplasmic binding protein-like II"/>
    <property type="match status" value="1"/>
</dbReference>
<reference evidence="1 2" key="1">
    <citation type="journal article" date="2021" name="Sci. Rep.">
        <title>Genome sequencing of the multicellular alga Astrephomene provides insights into convergent evolution of germ-soma differentiation.</title>
        <authorList>
            <person name="Yamashita S."/>
            <person name="Yamamoto K."/>
            <person name="Matsuzaki R."/>
            <person name="Suzuki S."/>
            <person name="Yamaguchi H."/>
            <person name="Hirooka S."/>
            <person name="Minakuchi Y."/>
            <person name="Miyagishima S."/>
            <person name="Kawachi M."/>
            <person name="Toyoda A."/>
            <person name="Nozaki H."/>
        </authorList>
    </citation>
    <scope>NUCLEOTIDE SEQUENCE [LARGE SCALE GENOMIC DNA]</scope>
    <source>
        <strain evidence="1 2">NIES-4017</strain>
    </source>
</reference>